<comment type="caution">
    <text evidence="2">The sequence shown here is derived from an EMBL/GenBank/DDBJ whole genome shotgun (WGS) entry which is preliminary data.</text>
</comment>
<dbReference type="EMBL" id="SLUI01000007">
    <property type="protein sequence ID" value="TCL36750.1"/>
    <property type="molecule type" value="Genomic_DNA"/>
</dbReference>
<gene>
    <name evidence="2" type="ORF">EV210_10712</name>
</gene>
<dbReference type="RefSeq" id="WP_132080136.1">
    <property type="nucleotide sequence ID" value="NZ_DAIMLW010000280.1"/>
</dbReference>
<dbReference type="AlphaFoldDB" id="A0A4V2Q8I1"/>
<dbReference type="InterPro" id="IPR011002">
    <property type="entry name" value="FliG_a-hlx"/>
</dbReference>
<feature type="domain" description="Flagellar motor switch protein FliG N-terminal" evidence="1">
    <location>
        <begin position="5"/>
        <end position="58"/>
    </location>
</feature>
<evidence type="ECO:0000313" key="2">
    <source>
        <dbReference type="EMBL" id="TCL36750.1"/>
    </source>
</evidence>
<dbReference type="Gene3D" id="1.10.220.30">
    <property type="match status" value="1"/>
</dbReference>
<keyword evidence="3" id="KW-1185">Reference proteome</keyword>
<dbReference type="OrthoDB" id="1683872at2"/>
<reference evidence="2 3" key="1">
    <citation type="submission" date="2019-03" db="EMBL/GenBank/DDBJ databases">
        <title>Genomic Encyclopedia of Type Strains, Phase IV (KMG-IV): sequencing the most valuable type-strain genomes for metagenomic binning, comparative biology and taxonomic classification.</title>
        <authorList>
            <person name="Goeker M."/>
        </authorList>
    </citation>
    <scope>NUCLEOTIDE SEQUENCE [LARGE SCALE GENOMIC DNA]</scope>
    <source>
        <strain evidence="2 3">DSM 15969</strain>
    </source>
</reference>
<dbReference type="SUPFAM" id="SSF48029">
    <property type="entry name" value="FliG"/>
    <property type="match status" value="1"/>
</dbReference>
<dbReference type="Pfam" id="PF14842">
    <property type="entry name" value="FliG_N"/>
    <property type="match status" value="1"/>
</dbReference>
<protein>
    <submittedName>
        <fullName evidence="2">FliG-like protein</fullName>
    </submittedName>
</protein>
<evidence type="ECO:0000259" key="1">
    <source>
        <dbReference type="Pfam" id="PF14842"/>
    </source>
</evidence>
<proteinExistence type="predicted"/>
<accession>A0A4V2Q8I1</accession>
<dbReference type="Proteomes" id="UP000295063">
    <property type="component" value="Unassembled WGS sequence"/>
</dbReference>
<organism evidence="2 3">
    <name type="scientific">Anaerospora hongkongensis</name>
    <dbReference type="NCBI Taxonomy" id="244830"/>
    <lineage>
        <taxon>Bacteria</taxon>
        <taxon>Bacillati</taxon>
        <taxon>Bacillota</taxon>
        <taxon>Negativicutes</taxon>
        <taxon>Selenomonadales</taxon>
        <taxon>Sporomusaceae</taxon>
        <taxon>Anaerospora</taxon>
    </lineage>
</organism>
<name>A0A4V2Q8I1_9FIRM</name>
<evidence type="ECO:0000313" key="3">
    <source>
        <dbReference type="Proteomes" id="UP000295063"/>
    </source>
</evidence>
<sequence>MLLPLKKVAAFLMSIDQERGQSIIALMDNAEIRAVVTEIKRLPDFSEEEKDGFRAEFKGLGYTEQMNPSEVLMMMRLLFNGSRISR</sequence>
<dbReference type="InterPro" id="IPR028263">
    <property type="entry name" value="FliG_N"/>
</dbReference>